<evidence type="ECO:0000256" key="6">
    <source>
        <dbReference type="RuleBase" id="RU361168"/>
    </source>
</evidence>
<comment type="caution">
    <text evidence="8">The sequence shown here is derived from an EMBL/GenBank/DDBJ whole genome shotgun (WGS) entry which is preliminary data.</text>
</comment>
<dbReference type="PANTHER" id="PTHR11452:SF86">
    <property type="entry name" value="ALPHA-GALACTOSIDASE"/>
    <property type="match status" value="1"/>
</dbReference>
<dbReference type="GO" id="GO:0016139">
    <property type="term" value="P:glycoside catabolic process"/>
    <property type="evidence" value="ECO:0007669"/>
    <property type="project" value="TreeGrafter"/>
</dbReference>
<dbReference type="PRINTS" id="PR00740">
    <property type="entry name" value="GLHYDRLASE27"/>
</dbReference>
<comment type="subunit">
    <text evidence="6">Homodimer.</text>
</comment>
<keyword evidence="2 6" id="KW-0378">Hydrolase</keyword>
<dbReference type="Gene3D" id="2.60.40.1180">
    <property type="entry name" value="Golgi alpha-mannosidase II"/>
    <property type="match status" value="1"/>
</dbReference>
<proteinExistence type="inferred from homology"/>
<dbReference type="Proteomes" id="UP001159042">
    <property type="component" value="Unassembled WGS sequence"/>
</dbReference>
<evidence type="ECO:0000256" key="4">
    <source>
        <dbReference type="ARBA" id="ARBA00023180"/>
    </source>
</evidence>
<feature type="domain" description="Alpha galactosidase A C-terminal" evidence="7">
    <location>
        <begin position="417"/>
        <end position="505"/>
    </location>
</feature>
<dbReference type="GO" id="GO:0004557">
    <property type="term" value="F:alpha-galactosidase activity"/>
    <property type="evidence" value="ECO:0007669"/>
    <property type="project" value="TreeGrafter"/>
</dbReference>
<evidence type="ECO:0000256" key="2">
    <source>
        <dbReference type="ARBA" id="ARBA00022801"/>
    </source>
</evidence>
<gene>
    <name evidence="8" type="ORF">NQ315_013979</name>
</gene>
<dbReference type="GO" id="GO:0009311">
    <property type="term" value="P:oligosaccharide metabolic process"/>
    <property type="evidence" value="ECO:0007669"/>
    <property type="project" value="TreeGrafter"/>
</dbReference>
<dbReference type="Gene3D" id="3.20.20.70">
    <property type="entry name" value="Aldolase class I"/>
    <property type="match status" value="1"/>
</dbReference>
<keyword evidence="3 6" id="KW-1015">Disulfide bond</keyword>
<dbReference type="InterPro" id="IPR035373">
    <property type="entry name" value="Melibiase/NAGA_C"/>
</dbReference>
<dbReference type="FunFam" id="2.60.40.1180:FF:000032">
    <property type="entry name" value="Alpha-galactosidase"/>
    <property type="match status" value="1"/>
</dbReference>
<keyword evidence="4" id="KW-0325">Glycoprotein</keyword>
<evidence type="ECO:0000256" key="3">
    <source>
        <dbReference type="ARBA" id="ARBA00023157"/>
    </source>
</evidence>
<dbReference type="Pfam" id="PF16499">
    <property type="entry name" value="Melibiase_2"/>
    <property type="match status" value="1"/>
</dbReference>
<dbReference type="AlphaFoldDB" id="A0AAV8VH69"/>
<dbReference type="GO" id="GO:0005737">
    <property type="term" value="C:cytoplasm"/>
    <property type="evidence" value="ECO:0007669"/>
    <property type="project" value="TreeGrafter"/>
</dbReference>
<evidence type="ECO:0000313" key="8">
    <source>
        <dbReference type="EMBL" id="KAJ8913574.1"/>
    </source>
</evidence>
<reference evidence="8 9" key="1">
    <citation type="journal article" date="2023" name="Insect Mol. Biol.">
        <title>Genome sequencing provides insights into the evolution of gene families encoding plant cell wall-degrading enzymes in longhorned beetles.</title>
        <authorList>
            <person name="Shin N.R."/>
            <person name="Okamura Y."/>
            <person name="Kirsch R."/>
            <person name="Pauchet Y."/>
        </authorList>
    </citation>
    <scope>NUCLEOTIDE SEQUENCE [LARGE SCALE GENOMIC DNA]</scope>
    <source>
        <strain evidence="8">EAD_L_NR</strain>
    </source>
</reference>
<sequence>MDPRAFNSENEPFRRHPQADSNIDFLEMAQKRFLKYLYYRSNNCYPYLVSYRSILTGFNIQSLEIRQMIRQSPTFARGSGQILIHRTWAEGDTLQYWRGLPGLTHSKRFIPSPSKTRSKKLLELSRINLRALVGLYTGHCRLRHHMHRIGLAEDAECRLCMEDNETAEYVLCTCPTADRTRFSILGKVQLMPEDLDKYSPGKIIDFLRRLELLGEIHSKGLKFGIYEDYGNYTCAGYPGVLGFLQKDADTFASWDVDFVKLDGCYAHPSEMDFGYPEFGYHLNRTGRPMIYSCSWPVYQIYAGIQPNFSSIIQHCNLWRNFDDIQDSWASVESIIDYYGNNQDIIVPNAGPGHWNDPDMLIIGNFGLSYEQSKTQMALWAILAAPLLMSVDLRTIRPEYKAILQNKKIIAVDQDPLGIQGRRIYKHKGIEIWSRPITPLFQNYFSYAIAFINRRTDGTPSDVAVTLKELGLTSPTGYRVEDLYEDVDYGILSPQTKIKVKVNPSGVVILRADVQPDLNRSRTPFFATQPSTFDNVNQVFRVQNNVVIYFNLKENTNDNKIVNPESIDTYSCQLLFPLRVPSFNYYRKFFREHEFSEKYSCLRKNFLFLIEARVVFEHEYFENSPESKTRENFLKNIRVRGKNFLFLIEARVVFGKKISHLNIIKKILGYDSTCNFMLLTPSRRRKISGNFFSCYGNDTKYRLLIGRKC</sequence>
<dbReference type="InterPro" id="IPR017853">
    <property type="entry name" value="GH"/>
</dbReference>
<evidence type="ECO:0000313" key="9">
    <source>
        <dbReference type="Proteomes" id="UP001159042"/>
    </source>
</evidence>
<dbReference type="EC" id="3.2.1.-" evidence="6"/>
<comment type="similarity">
    <text evidence="1 6">Belongs to the glycosyl hydrolase 27 family.</text>
</comment>
<dbReference type="InterPro" id="IPR013780">
    <property type="entry name" value="Glyco_hydro_b"/>
</dbReference>
<dbReference type="SUPFAM" id="SSF51011">
    <property type="entry name" value="Glycosyl hydrolase domain"/>
    <property type="match status" value="1"/>
</dbReference>
<dbReference type="CDD" id="cd14792">
    <property type="entry name" value="GH27"/>
    <property type="match status" value="1"/>
</dbReference>
<dbReference type="SUPFAM" id="SSF51445">
    <property type="entry name" value="(Trans)glycosidases"/>
    <property type="match status" value="1"/>
</dbReference>
<evidence type="ECO:0000256" key="1">
    <source>
        <dbReference type="ARBA" id="ARBA00009743"/>
    </source>
</evidence>
<evidence type="ECO:0000259" key="7">
    <source>
        <dbReference type="Pfam" id="PF17450"/>
    </source>
</evidence>
<dbReference type="InterPro" id="IPR002241">
    <property type="entry name" value="Glyco_hydro_27"/>
</dbReference>
<name>A0AAV8VH69_9CUCU</name>
<dbReference type="Pfam" id="PF17450">
    <property type="entry name" value="Melibiase_2_C"/>
    <property type="match status" value="1"/>
</dbReference>
<dbReference type="PANTHER" id="PTHR11452">
    <property type="entry name" value="ALPHA-GALACTOSIDASE/ALPHA-N-ACETYLGALACTOSAMINIDASE"/>
    <property type="match status" value="1"/>
</dbReference>
<organism evidence="8 9">
    <name type="scientific">Exocentrus adspersus</name>
    <dbReference type="NCBI Taxonomy" id="1586481"/>
    <lineage>
        <taxon>Eukaryota</taxon>
        <taxon>Metazoa</taxon>
        <taxon>Ecdysozoa</taxon>
        <taxon>Arthropoda</taxon>
        <taxon>Hexapoda</taxon>
        <taxon>Insecta</taxon>
        <taxon>Pterygota</taxon>
        <taxon>Neoptera</taxon>
        <taxon>Endopterygota</taxon>
        <taxon>Coleoptera</taxon>
        <taxon>Polyphaga</taxon>
        <taxon>Cucujiformia</taxon>
        <taxon>Chrysomeloidea</taxon>
        <taxon>Cerambycidae</taxon>
        <taxon>Lamiinae</taxon>
        <taxon>Acanthocinini</taxon>
        <taxon>Exocentrus</taxon>
    </lineage>
</organism>
<protein>
    <recommendedName>
        <fullName evidence="6">Alpha-galactosidase</fullName>
        <ecNumber evidence="6">3.2.1.-</ecNumber>
    </recommendedName>
</protein>
<dbReference type="InterPro" id="IPR013785">
    <property type="entry name" value="Aldolase_TIM"/>
</dbReference>
<keyword evidence="9" id="KW-1185">Reference proteome</keyword>
<evidence type="ECO:0000256" key="5">
    <source>
        <dbReference type="ARBA" id="ARBA00023295"/>
    </source>
</evidence>
<accession>A0AAV8VH69</accession>
<dbReference type="EMBL" id="JANEYG010000091">
    <property type="protein sequence ID" value="KAJ8913574.1"/>
    <property type="molecule type" value="Genomic_DNA"/>
</dbReference>
<keyword evidence="5 6" id="KW-0326">Glycosidase</keyword>